<name>A0A7Z0CKN1_9MICO</name>
<organism evidence="4 5">
    <name type="scientific">Demequina lutea</name>
    <dbReference type="NCBI Taxonomy" id="431489"/>
    <lineage>
        <taxon>Bacteria</taxon>
        <taxon>Bacillati</taxon>
        <taxon>Actinomycetota</taxon>
        <taxon>Actinomycetes</taxon>
        <taxon>Micrococcales</taxon>
        <taxon>Demequinaceae</taxon>
        <taxon>Demequina</taxon>
    </lineage>
</organism>
<keyword evidence="1 4" id="KW-0808">Transferase</keyword>
<protein>
    <submittedName>
        <fullName evidence="4">Thiosulfate/3-mercaptopyruvate sulfurtransferase</fullName>
        <ecNumber evidence="4">2.8.1.1</ecNumber>
        <ecNumber evidence="4">2.8.1.2</ecNumber>
    </submittedName>
</protein>
<dbReference type="Pfam" id="PF00581">
    <property type="entry name" value="Rhodanese"/>
    <property type="match status" value="2"/>
</dbReference>
<dbReference type="Gene3D" id="3.40.250.10">
    <property type="entry name" value="Rhodanese-like domain"/>
    <property type="match status" value="2"/>
</dbReference>
<keyword evidence="4" id="KW-0670">Pyruvate</keyword>
<reference evidence="4 5" key="1">
    <citation type="submission" date="2020-07" db="EMBL/GenBank/DDBJ databases">
        <title>Sequencing the genomes of 1000 actinobacteria strains.</title>
        <authorList>
            <person name="Klenk H.-P."/>
        </authorList>
    </citation>
    <scope>NUCLEOTIDE SEQUENCE [LARGE SCALE GENOMIC DNA]</scope>
    <source>
        <strain evidence="4 5">DSM 19970</strain>
    </source>
</reference>
<proteinExistence type="predicted"/>
<dbReference type="CDD" id="cd01449">
    <property type="entry name" value="TST_Repeat_2"/>
    <property type="match status" value="1"/>
</dbReference>
<keyword evidence="5" id="KW-1185">Reference proteome</keyword>
<dbReference type="Proteomes" id="UP000547973">
    <property type="component" value="Unassembled WGS sequence"/>
</dbReference>
<feature type="domain" description="Rhodanese" evidence="3">
    <location>
        <begin position="162"/>
        <end position="273"/>
    </location>
</feature>
<gene>
    <name evidence="4" type="ORF">BKA03_002014</name>
</gene>
<evidence type="ECO:0000256" key="1">
    <source>
        <dbReference type="ARBA" id="ARBA00022679"/>
    </source>
</evidence>
<feature type="domain" description="Rhodanese" evidence="3">
    <location>
        <begin position="16"/>
        <end position="134"/>
    </location>
</feature>
<sequence length="284" mass="29825">MSVLISVDELVEELASADAPRVLDVRWSLAVPDGRPAYAQEHLPEAIYVDLNEDLAAPPSTFEGRHPLPTQGSFERAARAWGLADGEAVVVYDDAAGMAAARAWWLLRHAGVRDVRILDGGLAAWRAAHAPLESGEIHPVATEIELSWGHMPVVDADGAALDATEGVLLDARAGERYRGETEPIDPRAGHIPGGISAPTQDNLGEAGTFLAADALRSRFGALGVDGSRPVAVYCGSGVTAAHEIAALAEAGFAAALYPGSWSQWSNDAERRVATGAEPDAGSWL</sequence>
<dbReference type="CDD" id="cd01448">
    <property type="entry name" value="TST_Repeat_1"/>
    <property type="match status" value="1"/>
</dbReference>
<dbReference type="EC" id="2.8.1.2" evidence="4"/>
<dbReference type="SUPFAM" id="SSF52821">
    <property type="entry name" value="Rhodanese/Cell cycle control phosphatase"/>
    <property type="match status" value="2"/>
</dbReference>
<dbReference type="PANTHER" id="PTHR11364:SF27">
    <property type="entry name" value="SULFURTRANSFERASE"/>
    <property type="match status" value="1"/>
</dbReference>
<dbReference type="PROSITE" id="PS50206">
    <property type="entry name" value="RHODANESE_3"/>
    <property type="match status" value="2"/>
</dbReference>
<dbReference type="GO" id="GO:0016784">
    <property type="term" value="F:3-mercaptopyruvate sulfurtransferase activity"/>
    <property type="evidence" value="ECO:0007669"/>
    <property type="project" value="UniProtKB-EC"/>
</dbReference>
<dbReference type="EMBL" id="JACBZO010000001">
    <property type="protein sequence ID" value="NYI41895.1"/>
    <property type="molecule type" value="Genomic_DNA"/>
</dbReference>
<evidence type="ECO:0000259" key="3">
    <source>
        <dbReference type="PROSITE" id="PS50206"/>
    </source>
</evidence>
<dbReference type="InterPro" id="IPR045078">
    <property type="entry name" value="TST/MPST-like"/>
</dbReference>
<evidence type="ECO:0000313" key="5">
    <source>
        <dbReference type="Proteomes" id="UP000547973"/>
    </source>
</evidence>
<dbReference type="PANTHER" id="PTHR11364">
    <property type="entry name" value="THIOSULFATE SULFERTANSFERASE"/>
    <property type="match status" value="1"/>
</dbReference>
<keyword evidence="2" id="KW-0677">Repeat</keyword>
<dbReference type="EC" id="2.8.1.1" evidence="4"/>
<dbReference type="SMART" id="SM00450">
    <property type="entry name" value="RHOD"/>
    <property type="match status" value="2"/>
</dbReference>
<evidence type="ECO:0000256" key="2">
    <source>
        <dbReference type="ARBA" id="ARBA00022737"/>
    </source>
</evidence>
<comment type="caution">
    <text evidence="4">The sequence shown here is derived from an EMBL/GenBank/DDBJ whole genome shotgun (WGS) entry which is preliminary data.</text>
</comment>
<dbReference type="GO" id="GO:0004792">
    <property type="term" value="F:thiosulfate-cyanide sulfurtransferase activity"/>
    <property type="evidence" value="ECO:0007669"/>
    <property type="project" value="UniProtKB-EC"/>
</dbReference>
<dbReference type="InterPro" id="IPR036873">
    <property type="entry name" value="Rhodanese-like_dom_sf"/>
</dbReference>
<dbReference type="InterPro" id="IPR001763">
    <property type="entry name" value="Rhodanese-like_dom"/>
</dbReference>
<dbReference type="OrthoDB" id="9770030at2"/>
<dbReference type="AlphaFoldDB" id="A0A7Z0CKN1"/>
<dbReference type="RefSeq" id="WP_062075727.1">
    <property type="nucleotide sequence ID" value="NZ_BBRC01000013.1"/>
</dbReference>
<accession>A0A7Z0CKN1</accession>
<evidence type="ECO:0000313" key="4">
    <source>
        <dbReference type="EMBL" id="NYI41895.1"/>
    </source>
</evidence>